<accession>A0A1F5P350</accession>
<evidence type="ECO:0008006" key="3">
    <source>
        <dbReference type="Google" id="ProtNLM"/>
    </source>
</evidence>
<dbReference type="Pfam" id="PF05258">
    <property type="entry name" value="DciA"/>
    <property type="match status" value="1"/>
</dbReference>
<organism evidence="1 2">
    <name type="scientific">Candidatus Doudnabacteria bacterium RIFCSPHIGHO2_01_FULL_49_9</name>
    <dbReference type="NCBI Taxonomy" id="1817827"/>
    <lineage>
        <taxon>Bacteria</taxon>
        <taxon>Candidatus Doudnaibacteriota</taxon>
    </lineage>
</organism>
<dbReference type="InterPro" id="IPR007922">
    <property type="entry name" value="DciA-like"/>
</dbReference>
<gene>
    <name evidence="1" type="ORF">A2846_01940</name>
</gene>
<evidence type="ECO:0000313" key="1">
    <source>
        <dbReference type="EMBL" id="OGE84367.1"/>
    </source>
</evidence>
<proteinExistence type="predicted"/>
<dbReference type="EMBL" id="MFEN01000015">
    <property type="protein sequence ID" value="OGE84367.1"/>
    <property type="molecule type" value="Genomic_DNA"/>
</dbReference>
<comment type="caution">
    <text evidence="1">The sequence shown here is derived from an EMBL/GenBank/DDBJ whole genome shotgun (WGS) entry which is preliminary data.</text>
</comment>
<protein>
    <recommendedName>
        <fullName evidence="3">DUF721 domain-containing protein</fullName>
    </recommendedName>
</protein>
<dbReference type="AlphaFoldDB" id="A0A1F5P350"/>
<name>A0A1F5P350_9BACT</name>
<evidence type="ECO:0000313" key="2">
    <source>
        <dbReference type="Proteomes" id="UP000176339"/>
    </source>
</evidence>
<reference evidence="1 2" key="1">
    <citation type="journal article" date="2016" name="Nat. Commun.">
        <title>Thousands of microbial genomes shed light on interconnected biogeochemical processes in an aquifer system.</title>
        <authorList>
            <person name="Anantharaman K."/>
            <person name="Brown C.T."/>
            <person name="Hug L.A."/>
            <person name="Sharon I."/>
            <person name="Castelle C.J."/>
            <person name="Probst A.J."/>
            <person name="Thomas B.C."/>
            <person name="Singh A."/>
            <person name="Wilkins M.J."/>
            <person name="Karaoz U."/>
            <person name="Brodie E.L."/>
            <person name="Williams K.H."/>
            <person name="Hubbard S.S."/>
            <person name="Banfield J.F."/>
        </authorList>
    </citation>
    <scope>NUCLEOTIDE SEQUENCE [LARGE SCALE GENOMIC DNA]</scope>
</reference>
<sequence>MFNKLSSILSSKFSKKDDLSRQVEIARVLDLCRGELKKIFPEEEIEVVSLKDMTLLIRLQNSNLASELRLREYDFIKNINTQIGKESLRRVIYRF</sequence>
<dbReference type="Proteomes" id="UP000176339">
    <property type="component" value="Unassembled WGS sequence"/>
</dbReference>